<dbReference type="InterPro" id="IPR011851">
    <property type="entry name" value="Na/Pro_symporter"/>
</dbReference>
<dbReference type="PANTHER" id="PTHR48086:SF3">
    <property type="entry name" value="SODIUM_PROLINE SYMPORTER"/>
    <property type="match status" value="1"/>
</dbReference>
<accession>A0AAE3EKR4</accession>
<evidence type="ECO:0000256" key="14">
    <source>
        <dbReference type="RuleBase" id="RU366012"/>
    </source>
</evidence>
<keyword evidence="7 14" id="KW-1133">Transmembrane helix</keyword>
<evidence type="ECO:0000256" key="10">
    <source>
        <dbReference type="ARBA" id="ARBA00023136"/>
    </source>
</evidence>
<dbReference type="NCBIfam" id="TIGR00813">
    <property type="entry name" value="sss"/>
    <property type="match status" value="1"/>
</dbReference>
<evidence type="ECO:0000313" key="16">
    <source>
        <dbReference type="Proteomes" id="UP001198163"/>
    </source>
</evidence>
<dbReference type="GO" id="GO:0005886">
    <property type="term" value="C:plasma membrane"/>
    <property type="evidence" value="ECO:0007669"/>
    <property type="project" value="UniProtKB-SubCell"/>
</dbReference>
<feature type="transmembrane region" description="Helical" evidence="14">
    <location>
        <begin position="159"/>
        <end position="181"/>
    </location>
</feature>
<reference evidence="15" key="1">
    <citation type="submission" date="2021-08" db="EMBL/GenBank/DDBJ databases">
        <title>Comparative analyses of Brucepasteria parasyntrophica and Teretinema zuelzerae.</title>
        <authorList>
            <person name="Song Y."/>
            <person name="Brune A."/>
        </authorList>
    </citation>
    <scope>NUCLEOTIDE SEQUENCE</scope>
    <source>
        <strain evidence="15">DSM 1903</strain>
    </source>
</reference>
<feature type="transmembrane region" description="Helical" evidence="14">
    <location>
        <begin position="266"/>
        <end position="286"/>
    </location>
</feature>
<keyword evidence="5 14" id="KW-0812">Transmembrane</keyword>
<dbReference type="InterPro" id="IPR001734">
    <property type="entry name" value="Na/solute_symporter"/>
</dbReference>
<keyword evidence="16" id="KW-1185">Reference proteome</keyword>
<dbReference type="GO" id="GO:0015824">
    <property type="term" value="P:proline transport"/>
    <property type="evidence" value="ECO:0007669"/>
    <property type="project" value="UniProtKB-UniRule"/>
</dbReference>
<keyword evidence="14" id="KW-0029">Amino-acid transport</keyword>
<feature type="transmembrane region" description="Helical" evidence="14">
    <location>
        <begin position="392"/>
        <end position="410"/>
    </location>
</feature>
<keyword evidence="8 14" id="KW-0915">Sodium</keyword>
<evidence type="ECO:0000256" key="13">
    <source>
        <dbReference type="RuleBase" id="RU362091"/>
    </source>
</evidence>
<gene>
    <name evidence="15" type="primary">putP</name>
    <name evidence="15" type="ORF">K7J14_12680</name>
</gene>
<dbReference type="Proteomes" id="UP001198163">
    <property type="component" value="Unassembled WGS sequence"/>
</dbReference>
<comment type="caution">
    <text evidence="15">The sequence shown here is derived from an EMBL/GenBank/DDBJ whole genome shotgun (WGS) entry which is preliminary data.</text>
</comment>
<evidence type="ECO:0000256" key="1">
    <source>
        <dbReference type="ARBA" id="ARBA00004651"/>
    </source>
</evidence>
<dbReference type="RefSeq" id="WP_230756894.1">
    <property type="nucleotide sequence ID" value="NZ_JAINWA010000003.1"/>
</dbReference>
<evidence type="ECO:0000256" key="12">
    <source>
        <dbReference type="ARBA" id="ARBA00033708"/>
    </source>
</evidence>
<evidence type="ECO:0000313" key="15">
    <source>
        <dbReference type="EMBL" id="MCD1655548.1"/>
    </source>
</evidence>
<dbReference type="EMBL" id="JAINWA010000003">
    <property type="protein sequence ID" value="MCD1655548.1"/>
    <property type="molecule type" value="Genomic_DNA"/>
</dbReference>
<proteinExistence type="inferred from homology"/>
<feature type="transmembrane region" description="Helical" evidence="14">
    <location>
        <begin position="119"/>
        <end position="139"/>
    </location>
</feature>
<evidence type="ECO:0000256" key="7">
    <source>
        <dbReference type="ARBA" id="ARBA00022989"/>
    </source>
</evidence>
<dbReference type="GO" id="GO:0015193">
    <property type="term" value="F:L-proline transmembrane transporter activity"/>
    <property type="evidence" value="ECO:0007669"/>
    <property type="project" value="TreeGrafter"/>
</dbReference>
<feature type="transmembrane region" description="Helical" evidence="14">
    <location>
        <begin position="417"/>
        <end position="437"/>
    </location>
</feature>
<keyword evidence="3 14" id="KW-0813">Transport</keyword>
<dbReference type="CDD" id="cd11475">
    <property type="entry name" value="SLC5sbd_PutP"/>
    <property type="match status" value="1"/>
</dbReference>
<comment type="subcellular location">
    <subcellularLocation>
        <location evidence="1 14">Cell membrane</location>
        <topology evidence="1 14">Multi-pass membrane protein</topology>
    </subcellularLocation>
</comment>
<feature type="transmembrane region" description="Helical" evidence="14">
    <location>
        <begin position="63"/>
        <end position="90"/>
    </location>
</feature>
<dbReference type="GO" id="GO:0005298">
    <property type="term" value="F:proline:sodium symporter activity"/>
    <property type="evidence" value="ECO:0007669"/>
    <property type="project" value="UniProtKB-UniRule"/>
</dbReference>
<comment type="similarity">
    <text evidence="2 13">Belongs to the sodium:solute symporter (SSF) (TC 2.A.21) family.</text>
</comment>
<name>A0AAE3EKR4_9SPIR</name>
<keyword evidence="6 14" id="KW-0769">Symport</keyword>
<feature type="transmembrane region" description="Helical" evidence="14">
    <location>
        <begin position="443"/>
        <end position="464"/>
    </location>
</feature>
<dbReference type="InterPro" id="IPR038377">
    <property type="entry name" value="Na/Glc_symporter_sf"/>
</dbReference>
<dbReference type="NCBIfam" id="TIGR02121">
    <property type="entry name" value="Na_Pro_sym"/>
    <property type="match status" value="1"/>
</dbReference>
<keyword evidence="11 14" id="KW-0739">Sodium transport</keyword>
<evidence type="ECO:0000256" key="8">
    <source>
        <dbReference type="ARBA" id="ARBA00023053"/>
    </source>
</evidence>
<dbReference type="PANTHER" id="PTHR48086">
    <property type="entry name" value="SODIUM/PROLINE SYMPORTER-RELATED"/>
    <property type="match status" value="1"/>
</dbReference>
<feature type="transmembrane region" description="Helical" evidence="14">
    <location>
        <begin position="306"/>
        <end position="330"/>
    </location>
</feature>
<comment type="function">
    <text evidence="14">Catalyzes the sodium-dependent uptake of extracellular L-proline.</text>
</comment>
<feature type="transmembrane region" description="Helical" evidence="14">
    <location>
        <begin position="188"/>
        <end position="215"/>
    </location>
</feature>
<feature type="transmembrane region" description="Helical" evidence="14">
    <location>
        <begin position="362"/>
        <end position="380"/>
    </location>
</feature>
<keyword evidence="9 14" id="KW-0406">Ion transport</keyword>
<dbReference type="Gene3D" id="1.20.1730.10">
    <property type="entry name" value="Sodium/glucose cotransporter"/>
    <property type="match status" value="1"/>
</dbReference>
<evidence type="ECO:0000256" key="3">
    <source>
        <dbReference type="ARBA" id="ARBA00022448"/>
    </source>
</evidence>
<evidence type="ECO:0000256" key="6">
    <source>
        <dbReference type="ARBA" id="ARBA00022847"/>
    </source>
</evidence>
<dbReference type="PROSITE" id="PS50283">
    <property type="entry name" value="NA_SOLUT_SYMP_3"/>
    <property type="match status" value="1"/>
</dbReference>
<dbReference type="InterPro" id="IPR050277">
    <property type="entry name" value="Sodium:Solute_Symporter"/>
</dbReference>
<dbReference type="Pfam" id="PF00474">
    <property type="entry name" value="SSF"/>
    <property type="match status" value="1"/>
</dbReference>
<dbReference type="AlphaFoldDB" id="A0AAE3EKR4"/>
<evidence type="ECO:0000256" key="2">
    <source>
        <dbReference type="ARBA" id="ARBA00006434"/>
    </source>
</evidence>
<feature type="transmembrane region" description="Helical" evidence="14">
    <location>
        <begin position="7"/>
        <end position="22"/>
    </location>
</feature>
<dbReference type="GO" id="GO:0031402">
    <property type="term" value="F:sodium ion binding"/>
    <property type="evidence" value="ECO:0007669"/>
    <property type="project" value="UniProtKB-UniRule"/>
</dbReference>
<feature type="transmembrane region" description="Helical" evidence="14">
    <location>
        <begin position="227"/>
        <end position="246"/>
    </location>
</feature>
<evidence type="ECO:0000256" key="9">
    <source>
        <dbReference type="ARBA" id="ARBA00023065"/>
    </source>
</evidence>
<keyword evidence="4 14" id="KW-1003">Cell membrane</keyword>
<organism evidence="15 16">
    <name type="scientific">Teretinema zuelzerae</name>
    <dbReference type="NCBI Taxonomy" id="156"/>
    <lineage>
        <taxon>Bacteria</taxon>
        <taxon>Pseudomonadati</taxon>
        <taxon>Spirochaetota</taxon>
        <taxon>Spirochaetia</taxon>
        <taxon>Spirochaetales</taxon>
        <taxon>Treponemataceae</taxon>
        <taxon>Teretinema</taxon>
    </lineage>
</organism>
<comment type="catalytic activity">
    <reaction evidence="12">
        <text>L-proline(in) + Na(+)(in) = L-proline(out) + Na(+)(out)</text>
        <dbReference type="Rhea" id="RHEA:28967"/>
        <dbReference type="ChEBI" id="CHEBI:29101"/>
        <dbReference type="ChEBI" id="CHEBI:60039"/>
    </reaction>
</comment>
<evidence type="ECO:0000256" key="4">
    <source>
        <dbReference type="ARBA" id="ARBA00022475"/>
    </source>
</evidence>
<evidence type="ECO:0000256" key="11">
    <source>
        <dbReference type="ARBA" id="ARBA00023201"/>
    </source>
</evidence>
<sequence>MVFLIEFGLYLLLMLAIGFYSMKKTSTHADFLIGGRTLGPITSAISAGASDMSSWLLLGLPGAVFASGLVEGVWISLGLTIGAYLNWLIVAGRLRSLSEKLGAITLPSFIAKRFEDESGLLKISSTAVILFFFTLYVASGLKGGTLLFAHTFGASEQTAMIITTVVVVSYTFLGGYMAVCWTDLIQGLLMLTALVFCAVLGYTAIAGAGSGIAAANPQAFKFSTGTLTAASLMAWGFGYFGQPHILTRFIGIRSIKDVKRARRVGITWMVLCLVLACAIGLIGIGYNAVHALPGVAGDGGNSERVFLALATALLHPVFAGFVLAAVLAAVMSTADSQLLVLTSSLTEDIPFIAKLPDEKRKLISRLGVVGFALLAFIIAATDKGSILHMVGYAWGGFGAAFAPLVLLSLLWKGATKWGAFAGMVSGSITIFVVKNFIKVPGEYFYELLPGFFVALIAIVLVSLATKKPSDSVLKALEETQAEVKAAR</sequence>
<protein>
    <recommendedName>
        <fullName evidence="14">Sodium/proline symporter</fullName>
    </recommendedName>
    <alternativeName>
        <fullName evidence="14">Proline permease</fullName>
    </alternativeName>
</protein>
<evidence type="ECO:0000256" key="5">
    <source>
        <dbReference type="ARBA" id="ARBA00022692"/>
    </source>
</evidence>
<keyword evidence="10 14" id="KW-0472">Membrane</keyword>